<dbReference type="OrthoDB" id="269729at2157"/>
<dbReference type="eggNOG" id="arCOG06229">
    <property type="taxonomic scope" value="Archaea"/>
</dbReference>
<keyword evidence="3" id="KW-1185">Reference proteome</keyword>
<accession>M0C326</accession>
<reference evidence="2 3" key="1">
    <citation type="journal article" date="2014" name="PLoS Genet.">
        <title>Phylogenetically driven sequencing of extremely halophilic archaea reveals strategies for static and dynamic osmo-response.</title>
        <authorList>
            <person name="Becker E.A."/>
            <person name="Seitzer P.M."/>
            <person name="Tritt A."/>
            <person name="Larsen D."/>
            <person name="Krusor M."/>
            <person name="Yao A.I."/>
            <person name="Wu D."/>
            <person name="Madern D."/>
            <person name="Eisen J.A."/>
            <person name="Darling A.E."/>
            <person name="Facciotti M.T."/>
        </authorList>
    </citation>
    <scope>NUCLEOTIDE SEQUENCE [LARGE SCALE GENOMIC DNA]</scope>
    <source>
        <strain evidence="2 3">JCM 13563</strain>
    </source>
</reference>
<protein>
    <recommendedName>
        <fullName evidence="4">CHAT domain-containing protein</fullName>
    </recommendedName>
</protein>
<dbReference type="STRING" id="1230457.C476_14703"/>
<comment type="caution">
    <text evidence="2">The sequence shown here is derived from an EMBL/GenBank/DDBJ whole genome shotgun (WGS) entry which is preliminary data.</text>
</comment>
<dbReference type="EMBL" id="AOIT01000056">
    <property type="protein sequence ID" value="ELZ17691.1"/>
    <property type="molecule type" value="Genomic_DNA"/>
</dbReference>
<gene>
    <name evidence="2" type="ORF">C476_14703</name>
</gene>
<evidence type="ECO:0000313" key="3">
    <source>
        <dbReference type="Proteomes" id="UP000011615"/>
    </source>
</evidence>
<organism evidence="2 3">
    <name type="scientific">Natrinema limicola JCM 13563</name>
    <dbReference type="NCBI Taxonomy" id="1230457"/>
    <lineage>
        <taxon>Archaea</taxon>
        <taxon>Methanobacteriati</taxon>
        <taxon>Methanobacteriota</taxon>
        <taxon>Stenosarchaea group</taxon>
        <taxon>Halobacteria</taxon>
        <taxon>Halobacteriales</taxon>
        <taxon>Natrialbaceae</taxon>
        <taxon>Natrinema</taxon>
    </lineage>
</organism>
<evidence type="ECO:0008006" key="4">
    <source>
        <dbReference type="Google" id="ProtNLM"/>
    </source>
</evidence>
<feature type="compositionally biased region" description="Polar residues" evidence="1">
    <location>
        <begin position="351"/>
        <end position="381"/>
    </location>
</feature>
<dbReference type="AlphaFoldDB" id="M0C326"/>
<evidence type="ECO:0000256" key="1">
    <source>
        <dbReference type="SAM" id="MobiDB-lite"/>
    </source>
</evidence>
<dbReference type="PATRIC" id="fig|1230457.4.peg.2954"/>
<feature type="region of interest" description="Disordered" evidence="1">
    <location>
        <begin position="351"/>
        <end position="386"/>
    </location>
</feature>
<dbReference type="RefSeq" id="WP_008014252.1">
    <property type="nucleotide sequence ID" value="NZ_AOIT01000056.1"/>
</dbReference>
<evidence type="ECO:0000313" key="2">
    <source>
        <dbReference type="EMBL" id="ELZ17691.1"/>
    </source>
</evidence>
<proteinExistence type="predicted"/>
<sequence>MTISFAETAAPTGLEVYDSIEQRRLQIETPGSVSFDTSEPAQFCFPVDRTCRLETDELGFNQLYSVTVHDAAGQTEASFDASETGRLEDRTQFVGLSGPIKLYCRIDAPGTIDIGLTSITITTDRETTIELGVRSLHDQPRGTITTPPDIDAMIDAVSALPSALKTTSPERTWPTLRGHPPLIELGDRLEIPDTVGRPDGDITITVPRSYASLYQVAPLAFFLGATIQPGDEPALETPAFTHPISAGHAFEDEVANLLKRFFFLDCIVRTEGVFQYDLLERSMLEDDLPFDFAATYDCSLAERLEQYLAVPFDVLEPHIPRWPLTAHVPSEPDSATLLPFIVNELGIVRDTASQPPESIPNTDATSSQLVRSATTARSSSPGPAESEFIVPAVTDESVEHAWFGDGVPQQASKATLEAYQHQLQHREPVESIELLLVCNDARMIDEHDLLDGSYGNRSDLPFEIDSKFGVDADQLATLLTDGSYDFFHFIGHATEDGLRCPDGDLDIRTLESVDVGVFFLNACRSYEQGLALTRRGAFGGVSTYADVINEHAVTAGETMARLLNRGFPLRGALEIARENSMLGNQYLIVGDGSADIAQSDGGTPGIIELKHGADDAFEFATRSYSTKEFKLGSATASTLESVEDRHLTPSSTPFFEVDRTALEEYLTWVELPVLVDGTLHWNEGIGSISID</sequence>
<dbReference type="Proteomes" id="UP000011615">
    <property type="component" value="Unassembled WGS sequence"/>
</dbReference>
<name>M0C326_9EURY</name>